<dbReference type="GO" id="GO:0004803">
    <property type="term" value="F:transposase activity"/>
    <property type="evidence" value="ECO:0007669"/>
    <property type="project" value="InterPro"/>
</dbReference>
<dbReference type="EMBL" id="CP040915">
    <property type="protein sequence ID" value="QDC23841.1"/>
    <property type="molecule type" value="Genomic_DNA"/>
</dbReference>
<dbReference type="InterPro" id="IPR002514">
    <property type="entry name" value="Transposase_8"/>
</dbReference>
<dbReference type="KEGG" id="gyu:FE374_03620"/>
<evidence type="ECO:0000256" key="2">
    <source>
        <dbReference type="SAM" id="MobiDB-lite"/>
    </source>
</evidence>
<dbReference type="AlphaFoldDB" id="A0A5B8C2U2"/>
<dbReference type="InterPro" id="IPR036388">
    <property type="entry name" value="WH-like_DNA-bd_sf"/>
</dbReference>
<reference evidence="3 4" key="1">
    <citation type="submission" date="2019-05" db="EMBL/GenBank/DDBJ databases">
        <title>Georgenia *** sp. nov., and Georgenia *** sp. nov., isolated from the intestinal contents of plateau pika (Ochotona curzoniae) in the Qinghai-Tibet plateau of China.</title>
        <authorList>
            <person name="Tian Z."/>
        </authorList>
    </citation>
    <scope>NUCLEOTIDE SEQUENCE [LARGE SCALE GENOMIC DNA]</scope>
    <source>
        <strain evidence="3 4">Z443</strain>
    </source>
</reference>
<name>A0A5B8C2U2_9MICO</name>
<proteinExistence type="predicted"/>
<evidence type="ECO:0000313" key="3">
    <source>
        <dbReference type="EMBL" id="QDC23841.1"/>
    </source>
</evidence>
<dbReference type="OrthoDB" id="4426778at2"/>
<gene>
    <name evidence="3" type="ORF">FE374_03620</name>
</gene>
<sequence length="125" mass="13941">MSTKRCPDDLKDRAVRMVLDHQSDYASQYAAIKAVAAKLDIGAESLRLWVRKSEVDTGKRPGVTSEEYARVKELEREVKELRRANEILKAAASFFAREPDPPRRWSAGSSTRTRTGSGSSRSAPC</sequence>
<dbReference type="InterPro" id="IPR009057">
    <property type="entry name" value="Homeodomain-like_sf"/>
</dbReference>
<dbReference type="SUPFAM" id="SSF46689">
    <property type="entry name" value="Homeodomain-like"/>
    <property type="match status" value="1"/>
</dbReference>
<protein>
    <submittedName>
        <fullName evidence="3">Transposase</fullName>
    </submittedName>
</protein>
<feature type="compositionally biased region" description="Low complexity" evidence="2">
    <location>
        <begin position="106"/>
        <end position="125"/>
    </location>
</feature>
<evidence type="ECO:0000313" key="4">
    <source>
        <dbReference type="Proteomes" id="UP000314616"/>
    </source>
</evidence>
<evidence type="ECO:0000256" key="1">
    <source>
        <dbReference type="SAM" id="Coils"/>
    </source>
</evidence>
<feature type="coiled-coil region" evidence="1">
    <location>
        <begin position="64"/>
        <end position="91"/>
    </location>
</feature>
<dbReference type="GO" id="GO:0003677">
    <property type="term" value="F:DNA binding"/>
    <property type="evidence" value="ECO:0007669"/>
    <property type="project" value="InterPro"/>
</dbReference>
<dbReference type="Proteomes" id="UP000314616">
    <property type="component" value="Chromosome"/>
</dbReference>
<feature type="region of interest" description="Disordered" evidence="2">
    <location>
        <begin position="98"/>
        <end position="125"/>
    </location>
</feature>
<dbReference type="Gene3D" id="1.10.10.10">
    <property type="entry name" value="Winged helix-like DNA-binding domain superfamily/Winged helix DNA-binding domain"/>
    <property type="match status" value="1"/>
</dbReference>
<organism evidence="3 4">
    <name type="scientific">Georgenia yuyongxinii</name>
    <dbReference type="NCBI Taxonomy" id="2589797"/>
    <lineage>
        <taxon>Bacteria</taxon>
        <taxon>Bacillati</taxon>
        <taxon>Actinomycetota</taxon>
        <taxon>Actinomycetes</taxon>
        <taxon>Micrococcales</taxon>
        <taxon>Bogoriellaceae</taxon>
        <taxon>Georgenia</taxon>
    </lineage>
</organism>
<dbReference type="GO" id="GO:0006313">
    <property type="term" value="P:DNA transposition"/>
    <property type="evidence" value="ECO:0007669"/>
    <property type="project" value="InterPro"/>
</dbReference>
<dbReference type="RefSeq" id="WP_139927283.1">
    <property type="nucleotide sequence ID" value="NZ_CP040915.1"/>
</dbReference>
<dbReference type="Pfam" id="PF01527">
    <property type="entry name" value="HTH_Tnp_1"/>
    <property type="match status" value="1"/>
</dbReference>
<accession>A0A5B8C2U2</accession>
<keyword evidence="1" id="KW-0175">Coiled coil</keyword>